<dbReference type="HOGENOM" id="CLU_3293640_0_0_10"/>
<evidence type="ECO:0000313" key="2">
    <source>
        <dbReference type="Proteomes" id="UP000003598"/>
    </source>
</evidence>
<dbReference type="Proteomes" id="UP000003598">
    <property type="component" value="Unassembled WGS sequence"/>
</dbReference>
<protein>
    <submittedName>
        <fullName evidence="1">Uncharacterized protein</fullName>
    </submittedName>
</protein>
<reference evidence="1 2" key="1">
    <citation type="submission" date="2011-03" db="EMBL/GenBank/DDBJ databases">
        <authorList>
            <person name="Weinstock G."/>
            <person name="Sodergren E."/>
            <person name="Clifton S."/>
            <person name="Fulton L."/>
            <person name="Fulton B."/>
            <person name="Courtney L."/>
            <person name="Fronick C."/>
            <person name="Harrison M."/>
            <person name="Strong C."/>
            <person name="Farmer C."/>
            <person name="Delahaunty K."/>
            <person name="Markovic C."/>
            <person name="Hall O."/>
            <person name="Minx P."/>
            <person name="Tomlinson C."/>
            <person name="Mitreva M."/>
            <person name="Hou S."/>
            <person name="Chen J."/>
            <person name="Wollam A."/>
            <person name="Pepin K.H."/>
            <person name="Johnson M."/>
            <person name="Bhonagiri V."/>
            <person name="Zhang X."/>
            <person name="Suruliraj S."/>
            <person name="Warren W."/>
            <person name="Chinwalla A."/>
            <person name="Mardis E.R."/>
            <person name="Wilson R.K."/>
        </authorList>
    </citation>
    <scope>NUCLEOTIDE SEQUENCE [LARGE SCALE GENOMIC DNA]</scope>
    <source>
        <strain evidence="1 2">YIT 11840</strain>
    </source>
</reference>
<accession>G5SU52</accession>
<organism evidence="1 2">
    <name type="scientific">Paraprevotella clara YIT 11840</name>
    <dbReference type="NCBI Taxonomy" id="762968"/>
    <lineage>
        <taxon>Bacteria</taxon>
        <taxon>Pseudomonadati</taxon>
        <taxon>Bacteroidota</taxon>
        <taxon>Bacteroidia</taxon>
        <taxon>Bacteroidales</taxon>
        <taxon>Prevotellaceae</taxon>
        <taxon>Paraprevotella</taxon>
    </lineage>
</organism>
<name>G5SU52_9BACT</name>
<proteinExistence type="predicted"/>
<dbReference type="AlphaFoldDB" id="G5SU52"/>
<keyword evidence="2" id="KW-1185">Reference proteome</keyword>
<gene>
    <name evidence="1" type="ORF">HMPREF9441_02906</name>
</gene>
<dbReference type="STRING" id="762968.HMPREF9441_02906"/>
<sequence length="40" mass="4645">MAVRILTRIAHFKPYPTEIENNPFTEDHPKAKCKTLPSFC</sequence>
<evidence type="ECO:0000313" key="1">
    <source>
        <dbReference type="EMBL" id="EHG99294.1"/>
    </source>
</evidence>
<dbReference type="EMBL" id="AFFY01000045">
    <property type="protein sequence ID" value="EHG99294.1"/>
    <property type="molecule type" value="Genomic_DNA"/>
</dbReference>
<comment type="caution">
    <text evidence="1">The sequence shown here is derived from an EMBL/GenBank/DDBJ whole genome shotgun (WGS) entry which is preliminary data.</text>
</comment>